<feature type="binding site" evidence="3">
    <location>
        <begin position="45"/>
        <end position="46"/>
    </location>
    <ligand>
        <name>FAD</name>
        <dbReference type="ChEBI" id="CHEBI:57692"/>
    </ligand>
</feature>
<sequence length="639" mass="69002">MKLQLTILTFARLALTSSRHARQTLTPQSQELLDAYDFVIVGGGTSGLTVADRLTEAFPNKSTLVIEQGDIEYAPGQFDPPKLIWGETGGGASRWELTSTPSPELNNSTAFVLAGRVVGGSSAVNGMVFDRGSRYDYDAWDQLQLPNSTSPRWNWEGIYPFFKKSVTFTPPSSEITREFNYTWDSAVYGNTTPIYASLPPFQWGDHFTVRNAWQDTGIELNDECASGNKEGLCWVPISEHPVTARRSHAGLGHYADVVANGARTNYHLLVRHQVARVVYRAGNPRSGPPTVEIRSVDTGETRNISVKAEVVLAAGVFGTPAILQRSGIGLGEFLRSLGIPVVVDLPGVGSNLQDHSGPAVDWKYTTPPKFPGPLPSAMLNATFAAAALAAFNATPATGPYTLAMSNSFIWPSLPNMTTPSTLSTILSRIRSLATAPPSELYLPASYASDPTLVAGYRSQLRALWGIYSNPHAPSLESAFSTGTNLPAVLLHPFSRGTVRLNVTHPLSLPVLDYRSASNPIDMDLHLVHTRYIRKTIQSATLKGLGAVEVNPGRDVQSDEELVKWIRGATTQSFMHPCCTTAMVPRGEGGVVGADLKVYGVMGLRIVDAGVFPILPSAHLSATVYAVAEKAASIIIEDWE</sequence>
<evidence type="ECO:0000256" key="5">
    <source>
        <dbReference type="SAM" id="SignalP"/>
    </source>
</evidence>
<reference evidence="7" key="1">
    <citation type="submission" date="2023-06" db="EMBL/GenBank/DDBJ databases">
        <title>Genome-scale phylogeny and comparative genomics of the fungal order Sordariales.</title>
        <authorList>
            <consortium name="Lawrence Berkeley National Laboratory"/>
            <person name="Hensen N."/>
            <person name="Bonometti L."/>
            <person name="Westerberg I."/>
            <person name="Brannstrom I.O."/>
            <person name="Guillou S."/>
            <person name="Cros-Aarteil S."/>
            <person name="Calhoun S."/>
            <person name="Haridas S."/>
            <person name="Kuo A."/>
            <person name="Mondo S."/>
            <person name="Pangilinan J."/>
            <person name="Riley R."/>
            <person name="Labutti K."/>
            <person name="Andreopoulos B."/>
            <person name="Lipzen A."/>
            <person name="Chen C."/>
            <person name="Yanf M."/>
            <person name="Daum C."/>
            <person name="Ng V."/>
            <person name="Clum A."/>
            <person name="Steindorff A."/>
            <person name="Ohm R."/>
            <person name="Martin F."/>
            <person name="Silar P."/>
            <person name="Natvig D."/>
            <person name="Lalanne C."/>
            <person name="Gautier V."/>
            <person name="Ament-Velasquez S.L."/>
            <person name="Kruys A."/>
            <person name="Hutchinson M.I."/>
            <person name="Powell A.J."/>
            <person name="Barry K."/>
            <person name="Miller A.N."/>
            <person name="Grigoriev I.V."/>
            <person name="Debuchy R."/>
            <person name="Gladieux P."/>
            <person name="Thoren M.H."/>
            <person name="Johannesson H."/>
        </authorList>
    </citation>
    <scope>NUCLEOTIDE SEQUENCE</scope>
    <source>
        <strain evidence="7">PSN4</strain>
    </source>
</reference>
<accession>A0AAJ0BEW8</accession>
<dbReference type="Proteomes" id="UP001239445">
    <property type="component" value="Unassembled WGS sequence"/>
</dbReference>
<name>A0AAJ0BEW8_9PEZI</name>
<comment type="similarity">
    <text evidence="1 4">Belongs to the GMC oxidoreductase family.</text>
</comment>
<dbReference type="InterPro" id="IPR007867">
    <property type="entry name" value="GMC_OxRtase_C"/>
</dbReference>
<feature type="domain" description="Glucose-methanol-choline oxidoreductase N-terminal" evidence="6">
    <location>
        <begin position="115"/>
        <end position="138"/>
    </location>
</feature>
<dbReference type="Pfam" id="PF05199">
    <property type="entry name" value="GMC_oxred_C"/>
    <property type="match status" value="1"/>
</dbReference>
<comment type="cofactor">
    <cofactor evidence="3">
        <name>FAD</name>
        <dbReference type="ChEBI" id="CHEBI:57692"/>
    </cofactor>
</comment>
<feature type="binding site" evidence="3">
    <location>
        <begin position="125"/>
        <end position="128"/>
    </location>
    <ligand>
        <name>FAD</name>
        <dbReference type="ChEBI" id="CHEBI:57692"/>
    </ligand>
</feature>
<dbReference type="Pfam" id="PF00732">
    <property type="entry name" value="GMC_oxred_N"/>
    <property type="match status" value="1"/>
</dbReference>
<dbReference type="InterPro" id="IPR012132">
    <property type="entry name" value="GMC_OxRdtase"/>
</dbReference>
<dbReference type="Gene3D" id="3.50.50.60">
    <property type="entry name" value="FAD/NAD(P)-binding domain"/>
    <property type="match status" value="1"/>
</dbReference>
<protein>
    <recommendedName>
        <fullName evidence="6">Glucose-methanol-choline oxidoreductase N-terminal domain-containing protein</fullName>
    </recommendedName>
</protein>
<evidence type="ECO:0000259" key="6">
    <source>
        <dbReference type="PROSITE" id="PS00623"/>
    </source>
</evidence>
<comment type="caution">
    <text evidence="7">The sequence shown here is derived from an EMBL/GenBank/DDBJ whole genome shotgun (WGS) entry which is preliminary data.</text>
</comment>
<dbReference type="InterPro" id="IPR000172">
    <property type="entry name" value="GMC_OxRdtase_N"/>
</dbReference>
<dbReference type="PIRSF" id="PIRSF000137">
    <property type="entry name" value="Alcohol_oxidase"/>
    <property type="match status" value="1"/>
</dbReference>
<evidence type="ECO:0000256" key="4">
    <source>
        <dbReference type="RuleBase" id="RU003968"/>
    </source>
</evidence>
<feature type="signal peptide" evidence="5">
    <location>
        <begin position="1"/>
        <end position="16"/>
    </location>
</feature>
<dbReference type="PANTHER" id="PTHR11552">
    <property type="entry name" value="GLUCOSE-METHANOL-CHOLINE GMC OXIDOREDUCTASE"/>
    <property type="match status" value="1"/>
</dbReference>
<dbReference type="GO" id="GO:0050660">
    <property type="term" value="F:flavin adenine dinucleotide binding"/>
    <property type="evidence" value="ECO:0007669"/>
    <property type="project" value="InterPro"/>
</dbReference>
<dbReference type="AlphaFoldDB" id="A0AAJ0BEW8"/>
<proteinExistence type="inferred from homology"/>
<dbReference type="Gene3D" id="3.30.560.10">
    <property type="entry name" value="Glucose Oxidase, domain 3"/>
    <property type="match status" value="1"/>
</dbReference>
<evidence type="ECO:0000256" key="3">
    <source>
        <dbReference type="PIRSR" id="PIRSR000137-2"/>
    </source>
</evidence>
<feature type="binding site" evidence="3">
    <location>
        <position position="274"/>
    </location>
    <ligand>
        <name>FAD</name>
        <dbReference type="ChEBI" id="CHEBI:57692"/>
    </ligand>
</feature>
<evidence type="ECO:0000256" key="1">
    <source>
        <dbReference type="ARBA" id="ARBA00010790"/>
    </source>
</evidence>
<feature type="active site" description="Proton donor" evidence="2">
    <location>
        <position position="575"/>
    </location>
</feature>
<feature type="chain" id="PRO_5042549278" description="Glucose-methanol-choline oxidoreductase N-terminal domain-containing protein" evidence="5">
    <location>
        <begin position="17"/>
        <end position="639"/>
    </location>
</feature>
<organism evidence="7 8">
    <name type="scientific">Echria macrotheca</name>
    <dbReference type="NCBI Taxonomy" id="438768"/>
    <lineage>
        <taxon>Eukaryota</taxon>
        <taxon>Fungi</taxon>
        <taxon>Dikarya</taxon>
        <taxon>Ascomycota</taxon>
        <taxon>Pezizomycotina</taxon>
        <taxon>Sordariomycetes</taxon>
        <taxon>Sordariomycetidae</taxon>
        <taxon>Sordariales</taxon>
        <taxon>Schizotheciaceae</taxon>
        <taxon>Echria</taxon>
    </lineage>
</organism>
<keyword evidence="5" id="KW-0732">Signal</keyword>
<dbReference type="InterPro" id="IPR036188">
    <property type="entry name" value="FAD/NAD-bd_sf"/>
</dbReference>
<dbReference type="EMBL" id="MU839832">
    <property type="protein sequence ID" value="KAK1756595.1"/>
    <property type="molecule type" value="Genomic_DNA"/>
</dbReference>
<keyword evidence="4" id="KW-0285">Flavoprotein</keyword>
<dbReference type="PROSITE" id="PS00623">
    <property type="entry name" value="GMC_OXRED_1"/>
    <property type="match status" value="1"/>
</dbReference>
<dbReference type="SUPFAM" id="SSF51905">
    <property type="entry name" value="FAD/NAD(P)-binding domain"/>
    <property type="match status" value="1"/>
</dbReference>
<dbReference type="SUPFAM" id="SSF54373">
    <property type="entry name" value="FAD-linked reductases, C-terminal domain"/>
    <property type="match status" value="1"/>
</dbReference>
<evidence type="ECO:0000313" key="8">
    <source>
        <dbReference type="Proteomes" id="UP001239445"/>
    </source>
</evidence>
<evidence type="ECO:0000313" key="7">
    <source>
        <dbReference type="EMBL" id="KAK1756595.1"/>
    </source>
</evidence>
<feature type="active site" description="Proton acceptor" evidence="2">
    <location>
        <position position="618"/>
    </location>
</feature>
<keyword evidence="3 4" id="KW-0274">FAD</keyword>
<evidence type="ECO:0000256" key="2">
    <source>
        <dbReference type="PIRSR" id="PIRSR000137-1"/>
    </source>
</evidence>
<dbReference type="GO" id="GO:0016614">
    <property type="term" value="F:oxidoreductase activity, acting on CH-OH group of donors"/>
    <property type="evidence" value="ECO:0007669"/>
    <property type="project" value="InterPro"/>
</dbReference>
<dbReference type="PANTHER" id="PTHR11552:SF115">
    <property type="entry name" value="DEHYDROGENASE XPTC-RELATED"/>
    <property type="match status" value="1"/>
</dbReference>
<feature type="binding site" evidence="3">
    <location>
        <position position="117"/>
    </location>
    <ligand>
        <name>FAD</name>
        <dbReference type="ChEBI" id="CHEBI:57692"/>
    </ligand>
</feature>
<gene>
    <name evidence="7" type="ORF">QBC47DRAFT_298829</name>
</gene>
<dbReference type="GO" id="GO:0044550">
    <property type="term" value="P:secondary metabolite biosynthetic process"/>
    <property type="evidence" value="ECO:0007669"/>
    <property type="project" value="TreeGrafter"/>
</dbReference>
<keyword evidence="8" id="KW-1185">Reference proteome</keyword>